<reference evidence="2" key="1">
    <citation type="journal article" date="2019" name="Int. J. Syst. Evol. Microbiol.">
        <title>The Global Catalogue of Microorganisms (GCM) 10K type strain sequencing project: providing services to taxonomists for standard genome sequencing and annotation.</title>
        <authorList>
            <consortium name="The Broad Institute Genomics Platform"/>
            <consortium name="The Broad Institute Genome Sequencing Center for Infectious Disease"/>
            <person name="Wu L."/>
            <person name="Ma J."/>
        </authorList>
    </citation>
    <scope>NUCLEOTIDE SEQUENCE [LARGE SCALE GENOMIC DNA]</scope>
    <source>
        <strain evidence="2">JCM 18325</strain>
    </source>
</reference>
<organism evidence="1 2">
    <name type="scientific">Litoribaculum gwangyangense</name>
    <dbReference type="NCBI Taxonomy" id="1130722"/>
    <lineage>
        <taxon>Bacteria</taxon>
        <taxon>Pseudomonadati</taxon>
        <taxon>Bacteroidota</taxon>
        <taxon>Flavobacteriia</taxon>
        <taxon>Flavobacteriales</taxon>
        <taxon>Flavobacteriaceae</taxon>
        <taxon>Litoribaculum</taxon>
    </lineage>
</organism>
<comment type="caution">
    <text evidence="1">The sequence shown here is derived from an EMBL/GenBank/DDBJ whole genome shotgun (WGS) entry which is preliminary data.</text>
</comment>
<sequence length="213" mass="24881">MVIGILIALQINNWNNERIERKLETNILKEILVNLKKDVNNLNSKINFNLDKITVNKKVLEHLEAKTPLTDSLRLSYFNLIGRGNFEPITVAYANLKAKGVDIIKSDSLRIAISELYDFKYYYITEDLRRDYESTKVLHESEFHKNVKVIFGEGQTLAEPINLLETQNNIHFKEALKQALIFYVYMNKLYENGIMENEELQKLIEIELSERGK</sequence>
<protein>
    <submittedName>
        <fullName evidence="1">Uncharacterized protein</fullName>
    </submittedName>
</protein>
<dbReference type="InterPro" id="IPR045749">
    <property type="entry name" value="DUF6090"/>
</dbReference>
<evidence type="ECO:0000313" key="2">
    <source>
        <dbReference type="Proteomes" id="UP001501433"/>
    </source>
</evidence>
<keyword evidence="2" id="KW-1185">Reference proteome</keyword>
<evidence type="ECO:0000313" key="1">
    <source>
        <dbReference type="EMBL" id="GAA4801385.1"/>
    </source>
</evidence>
<proteinExistence type="predicted"/>
<dbReference type="EMBL" id="BAABJW010000001">
    <property type="protein sequence ID" value="GAA4801385.1"/>
    <property type="molecule type" value="Genomic_DNA"/>
</dbReference>
<accession>A0ABP9BZ87</accession>
<name>A0ABP9BZ87_9FLAO</name>
<dbReference type="Pfam" id="PF19578">
    <property type="entry name" value="DUF6090"/>
    <property type="match status" value="1"/>
</dbReference>
<dbReference type="Proteomes" id="UP001501433">
    <property type="component" value="Unassembled WGS sequence"/>
</dbReference>
<gene>
    <name evidence="1" type="ORF">GCM10023330_04020</name>
</gene>